<keyword evidence="4 5" id="KW-0274">FAD</keyword>
<dbReference type="Gene3D" id="1.20.140.10">
    <property type="entry name" value="Butyryl-CoA Dehydrogenase, subunit A, domain 3"/>
    <property type="match status" value="1"/>
</dbReference>
<dbReference type="SUPFAM" id="SSF47203">
    <property type="entry name" value="Acyl-CoA dehydrogenase C-terminal domain-like"/>
    <property type="match status" value="1"/>
</dbReference>
<comment type="caution">
    <text evidence="9">The sequence shown here is derived from an EMBL/GenBank/DDBJ whole genome shotgun (WGS) entry which is preliminary data.</text>
</comment>
<dbReference type="InterPro" id="IPR006091">
    <property type="entry name" value="Acyl-CoA_Oxase/DH_mid-dom"/>
</dbReference>
<dbReference type="Gene3D" id="1.10.540.10">
    <property type="entry name" value="Acyl-CoA dehydrogenase/oxidase, N-terminal domain"/>
    <property type="match status" value="1"/>
</dbReference>
<keyword evidence="5" id="KW-0560">Oxidoreductase</keyword>
<protein>
    <submittedName>
        <fullName evidence="9">Acyl-CoA dehydrogenase</fullName>
    </submittedName>
</protein>
<dbReference type="InterPro" id="IPR013786">
    <property type="entry name" value="AcylCoA_DH/ox_N"/>
</dbReference>
<feature type="domain" description="Acyl-CoA oxidase/dehydrogenase middle" evidence="7">
    <location>
        <begin position="155"/>
        <end position="246"/>
    </location>
</feature>
<dbReference type="SUPFAM" id="SSF56645">
    <property type="entry name" value="Acyl-CoA dehydrogenase NM domain-like"/>
    <property type="match status" value="1"/>
</dbReference>
<evidence type="ECO:0000256" key="3">
    <source>
        <dbReference type="ARBA" id="ARBA00022630"/>
    </source>
</evidence>
<sequence length="425" mass="46289">MTTRHEVPAPDARGPHGVATVDRFAIFDPDILHLPFYDDEHRRFAHQVATWCEGQGDRWKTARGGHPDDSGRRLVELLGADGWLAGLDPESETHQYPADLRTVCLAREALAYTEDLADFAYSIQSLSATPIIRFGDEEQRRRYLPPMAKGLLVGAFAVSEKEAGSEVAAVGLSARRSGADYVLDGTKAWIAHATIADLFVVVARTGEGPGPLGLTAFVVPADSPGVRVEPLDAIAPRSFGHLVLEHCRVPTEAVLGRPGKGFIIAMDLLERFRMTVAAAAIGFARRAADAALAHTRSRRAFGSTLFDLQLVKASLADMEVRLHAATLLTARAAWECDRGSRRFARYSNIAKVYATEAAQETVDAAVQLFGAAGVIRDGVPERLYRQIRSLRIYEGSTDVLRLAIADALDVRRAGHTMEATAKEER</sequence>
<feature type="domain" description="Acyl-CoA dehydrogenase/oxidase N-terminal" evidence="8">
    <location>
        <begin position="39"/>
        <end position="150"/>
    </location>
</feature>
<evidence type="ECO:0000313" key="9">
    <source>
        <dbReference type="EMBL" id="TQL35169.1"/>
    </source>
</evidence>
<evidence type="ECO:0000313" key="10">
    <source>
        <dbReference type="Proteomes" id="UP000315983"/>
    </source>
</evidence>
<dbReference type="PANTHER" id="PTHR43884:SF22">
    <property type="entry name" value="BLR3437 PROTEIN"/>
    <property type="match status" value="1"/>
</dbReference>
<dbReference type="Proteomes" id="UP000315983">
    <property type="component" value="Unassembled WGS sequence"/>
</dbReference>
<dbReference type="Pfam" id="PF02770">
    <property type="entry name" value="Acyl-CoA_dh_M"/>
    <property type="match status" value="1"/>
</dbReference>
<evidence type="ECO:0000256" key="5">
    <source>
        <dbReference type="RuleBase" id="RU362125"/>
    </source>
</evidence>
<reference evidence="9 10" key="1">
    <citation type="submission" date="2019-06" db="EMBL/GenBank/DDBJ databases">
        <title>Sequencing the genomes of 1000 actinobacteria strains.</title>
        <authorList>
            <person name="Klenk H.-P."/>
        </authorList>
    </citation>
    <scope>NUCLEOTIDE SEQUENCE [LARGE SCALE GENOMIC DNA]</scope>
    <source>
        <strain evidence="9 10">DSM 44819</strain>
    </source>
</reference>
<accession>A0A542XH81</accession>
<evidence type="ECO:0000256" key="2">
    <source>
        <dbReference type="ARBA" id="ARBA00009347"/>
    </source>
</evidence>
<dbReference type="Pfam" id="PF00441">
    <property type="entry name" value="Acyl-CoA_dh_1"/>
    <property type="match status" value="1"/>
</dbReference>
<dbReference type="Pfam" id="PF02771">
    <property type="entry name" value="Acyl-CoA_dh_N"/>
    <property type="match status" value="1"/>
</dbReference>
<evidence type="ECO:0000256" key="4">
    <source>
        <dbReference type="ARBA" id="ARBA00022827"/>
    </source>
</evidence>
<evidence type="ECO:0000259" key="8">
    <source>
        <dbReference type="Pfam" id="PF02771"/>
    </source>
</evidence>
<dbReference type="CDD" id="cd00567">
    <property type="entry name" value="ACAD"/>
    <property type="match status" value="1"/>
</dbReference>
<evidence type="ECO:0000259" key="6">
    <source>
        <dbReference type="Pfam" id="PF00441"/>
    </source>
</evidence>
<evidence type="ECO:0000259" key="7">
    <source>
        <dbReference type="Pfam" id="PF02770"/>
    </source>
</evidence>
<keyword evidence="3 5" id="KW-0285">Flavoprotein</keyword>
<dbReference type="PANTHER" id="PTHR43884">
    <property type="entry name" value="ACYL-COA DEHYDROGENASE"/>
    <property type="match status" value="1"/>
</dbReference>
<dbReference type="InterPro" id="IPR009100">
    <property type="entry name" value="AcylCoA_DH/oxidase_NM_dom_sf"/>
</dbReference>
<dbReference type="AlphaFoldDB" id="A0A542XH81"/>
<dbReference type="InterPro" id="IPR037069">
    <property type="entry name" value="AcylCoA_DH/ox_N_sf"/>
</dbReference>
<comment type="similarity">
    <text evidence="2 5">Belongs to the acyl-CoA dehydrogenase family.</text>
</comment>
<dbReference type="GO" id="GO:0050660">
    <property type="term" value="F:flavin adenine dinucleotide binding"/>
    <property type="evidence" value="ECO:0007669"/>
    <property type="project" value="InterPro"/>
</dbReference>
<gene>
    <name evidence="9" type="ORF">FB564_0194</name>
</gene>
<proteinExistence type="inferred from homology"/>
<dbReference type="InterPro" id="IPR036250">
    <property type="entry name" value="AcylCo_DH-like_C"/>
</dbReference>
<comment type="cofactor">
    <cofactor evidence="1 5">
        <name>FAD</name>
        <dbReference type="ChEBI" id="CHEBI:57692"/>
    </cofactor>
</comment>
<dbReference type="EMBL" id="VFOL01000001">
    <property type="protein sequence ID" value="TQL35169.1"/>
    <property type="molecule type" value="Genomic_DNA"/>
</dbReference>
<dbReference type="Gene3D" id="2.40.110.10">
    <property type="entry name" value="Butyryl-CoA Dehydrogenase, subunit A, domain 2"/>
    <property type="match status" value="1"/>
</dbReference>
<evidence type="ECO:0000256" key="1">
    <source>
        <dbReference type="ARBA" id="ARBA00001974"/>
    </source>
</evidence>
<dbReference type="GO" id="GO:0003995">
    <property type="term" value="F:acyl-CoA dehydrogenase activity"/>
    <property type="evidence" value="ECO:0007669"/>
    <property type="project" value="TreeGrafter"/>
</dbReference>
<dbReference type="InterPro" id="IPR046373">
    <property type="entry name" value="Acyl-CoA_Oxase/DH_mid-dom_sf"/>
</dbReference>
<organism evidence="9 10">
    <name type="scientific">Salinispora arenicola</name>
    <dbReference type="NCBI Taxonomy" id="168697"/>
    <lineage>
        <taxon>Bacteria</taxon>
        <taxon>Bacillati</taxon>
        <taxon>Actinomycetota</taxon>
        <taxon>Actinomycetes</taxon>
        <taxon>Micromonosporales</taxon>
        <taxon>Micromonosporaceae</taxon>
        <taxon>Salinispora</taxon>
    </lineage>
</organism>
<dbReference type="InterPro" id="IPR009075">
    <property type="entry name" value="AcylCo_DH/oxidase_C"/>
</dbReference>
<feature type="domain" description="Acyl-CoA dehydrogenase/oxidase C-terminal" evidence="6">
    <location>
        <begin position="259"/>
        <end position="408"/>
    </location>
</feature>
<name>A0A542XH81_SALAC</name>